<keyword evidence="3" id="KW-0732">Signal</keyword>
<reference evidence="11 12" key="1">
    <citation type="submission" date="2014-04" db="EMBL/GenBank/DDBJ databases">
        <authorList>
            <consortium name="DOE Joint Genome Institute"/>
            <person name="Kuo A."/>
            <person name="Girlanda M."/>
            <person name="Perotto S."/>
            <person name="Kohler A."/>
            <person name="Nagy L.G."/>
            <person name="Floudas D."/>
            <person name="Copeland A."/>
            <person name="Barry K.W."/>
            <person name="Cichocki N."/>
            <person name="Veneault-Fourrey C."/>
            <person name="LaButti K."/>
            <person name="Lindquist E.A."/>
            <person name="Lipzen A."/>
            <person name="Lundell T."/>
            <person name="Morin E."/>
            <person name="Murat C."/>
            <person name="Sun H."/>
            <person name="Tunlid A."/>
            <person name="Henrissat B."/>
            <person name="Grigoriev I.V."/>
            <person name="Hibbett D.S."/>
            <person name="Martin F."/>
            <person name="Nordberg H.P."/>
            <person name="Cantor M.N."/>
            <person name="Hua S.X."/>
        </authorList>
    </citation>
    <scope>NUCLEOTIDE SEQUENCE [LARGE SCALE GENOMIC DNA]</scope>
    <source>
        <strain evidence="11 12">MUT 4182</strain>
    </source>
</reference>
<dbReference type="SUPFAM" id="SSF51445">
    <property type="entry name" value="(Trans)glycosidases"/>
    <property type="match status" value="1"/>
</dbReference>
<dbReference type="FunFam" id="3.20.20.80:FF:000063">
    <property type="entry name" value="Beta-hexosaminidase"/>
    <property type="match status" value="1"/>
</dbReference>
<dbReference type="GO" id="GO:0016020">
    <property type="term" value="C:membrane"/>
    <property type="evidence" value="ECO:0007669"/>
    <property type="project" value="TreeGrafter"/>
</dbReference>
<dbReference type="OrthoDB" id="428480at2759"/>
<evidence type="ECO:0000256" key="3">
    <source>
        <dbReference type="ARBA" id="ARBA00022729"/>
    </source>
</evidence>
<keyword evidence="5" id="KW-0325">Glycoprotein</keyword>
<dbReference type="InterPro" id="IPR015883">
    <property type="entry name" value="Glyco_hydro_20_cat"/>
</dbReference>
<feature type="domain" description="Glycoside hydrolase family 20 catalytic" evidence="9">
    <location>
        <begin position="188"/>
        <end position="520"/>
    </location>
</feature>
<evidence type="ECO:0000259" key="9">
    <source>
        <dbReference type="Pfam" id="PF00728"/>
    </source>
</evidence>
<dbReference type="EMBL" id="KN823015">
    <property type="protein sequence ID" value="KIO27000.1"/>
    <property type="molecule type" value="Genomic_DNA"/>
</dbReference>
<dbReference type="Gene3D" id="3.30.379.10">
    <property type="entry name" value="Chitobiase/beta-hexosaminidase domain 2-like"/>
    <property type="match status" value="1"/>
</dbReference>
<dbReference type="STRING" id="1051891.A0A0C3QA16"/>
<dbReference type="AlphaFoldDB" id="A0A0C3QA16"/>
<feature type="active site" description="Proton donor" evidence="8">
    <location>
        <position position="347"/>
    </location>
</feature>
<evidence type="ECO:0000256" key="2">
    <source>
        <dbReference type="ARBA" id="ARBA00006285"/>
    </source>
</evidence>
<dbReference type="PRINTS" id="PR00738">
    <property type="entry name" value="GLHYDRLASE20"/>
</dbReference>
<dbReference type="PANTHER" id="PTHR22600:SF26">
    <property type="entry name" value="BETA-N-ACETYLHEXOSAMINIDASE"/>
    <property type="match status" value="1"/>
</dbReference>
<organism evidence="11 12">
    <name type="scientific">Tulasnella calospora MUT 4182</name>
    <dbReference type="NCBI Taxonomy" id="1051891"/>
    <lineage>
        <taxon>Eukaryota</taxon>
        <taxon>Fungi</taxon>
        <taxon>Dikarya</taxon>
        <taxon>Basidiomycota</taxon>
        <taxon>Agaricomycotina</taxon>
        <taxon>Agaricomycetes</taxon>
        <taxon>Cantharellales</taxon>
        <taxon>Tulasnellaceae</taxon>
        <taxon>Tulasnella</taxon>
    </lineage>
</organism>
<name>A0A0C3QA16_9AGAM</name>
<dbReference type="InterPro" id="IPR017853">
    <property type="entry name" value="GH"/>
</dbReference>
<dbReference type="SUPFAM" id="SSF55545">
    <property type="entry name" value="beta-N-acetylhexosaminidase-like domain"/>
    <property type="match status" value="1"/>
</dbReference>
<reference evidence="12" key="2">
    <citation type="submission" date="2015-01" db="EMBL/GenBank/DDBJ databases">
        <title>Evolutionary Origins and Diversification of the Mycorrhizal Mutualists.</title>
        <authorList>
            <consortium name="DOE Joint Genome Institute"/>
            <consortium name="Mycorrhizal Genomics Consortium"/>
            <person name="Kohler A."/>
            <person name="Kuo A."/>
            <person name="Nagy L.G."/>
            <person name="Floudas D."/>
            <person name="Copeland A."/>
            <person name="Barry K.W."/>
            <person name="Cichocki N."/>
            <person name="Veneault-Fourrey C."/>
            <person name="LaButti K."/>
            <person name="Lindquist E.A."/>
            <person name="Lipzen A."/>
            <person name="Lundell T."/>
            <person name="Morin E."/>
            <person name="Murat C."/>
            <person name="Riley R."/>
            <person name="Ohm R."/>
            <person name="Sun H."/>
            <person name="Tunlid A."/>
            <person name="Henrissat B."/>
            <person name="Grigoriev I.V."/>
            <person name="Hibbett D.S."/>
            <person name="Martin F."/>
        </authorList>
    </citation>
    <scope>NUCLEOTIDE SEQUENCE [LARGE SCALE GENOMIC DNA]</scope>
    <source>
        <strain evidence="12">MUT 4182</strain>
    </source>
</reference>
<sequence length="569" mass="63222">MIRLPFLPTSVVLPLASNSTITSPGLGLWPHPSSLSTGSEYVKLANDFNIVFAGKGYVPEDLEDAMRNTRALIWNDQFERLLVGRGSVDAEALLNSSISTLNVLELRLTPGSNNLKSIYENTVGVDASERDESYRLEVPSDASTAILTANSTLGLFRGLTTFTQLLYLSGETVYTFKAPIVVNDRPAFPHRGILLDTSRNFFTTDDILLTIDAMSWSKLNVLHWHVVDSQSFPLQVPAFPELAEKGAYDSASIYRVEDVKKIVEYAGSRGVDVMVEIDTPGHTTAIAESHPEHVACANAVPWVKYAHEPPAGQLRITSKETIKFTAELFSSVMEMFPSKYFSSGGDEVNFNCYAHDAQAQAELKLSKKTLEKALSSYVEQTHSVITGAGKTPVVWEELVLRHKINLANDTVTLVWKSSSHARRVAKKGFRIIHVPSDYFYLDCGGGNWDGADPKGTSWCDPYKTWHKMYSFDPYQGLKSHQRNLVLGGQVALWTEQTDSNTLDSKLWPRAAAAAEVFWTGPVGPDDQPRRAAEAFPRLQDFRYRLVQRGVQPIALQPHWCAIRPHACDL</sequence>
<evidence type="ECO:0000313" key="11">
    <source>
        <dbReference type="EMBL" id="KIO27000.1"/>
    </source>
</evidence>
<keyword evidence="12" id="KW-1185">Reference proteome</keyword>
<dbReference type="GO" id="GO:0030203">
    <property type="term" value="P:glycosaminoglycan metabolic process"/>
    <property type="evidence" value="ECO:0007669"/>
    <property type="project" value="TreeGrafter"/>
</dbReference>
<keyword evidence="4 7" id="KW-0378">Hydrolase</keyword>
<gene>
    <name evidence="11" type="ORF">M407DRAFT_73754</name>
</gene>
<dbReference type="Gene3D" id="3.20.20.80">
    <property type="entry name" value="Glycosidases"/>
    <property type="match status" value="1"/>
</dbReference>
<comment type="similarity">
    <text evidence="2 7">Belongs to the glycosyl hydrolase 20 family.</text>
</comment>
<proteinExistence type="inferred from homology"/>
<evidence type="ECO:0000256" key="5">
    <source>
        <dbReference type="ARBA" id="ARBA00023180"/>
    </source>
</evidence>
<dbReference type="EC" id="3.2.1.52" evidence="7"/>
<dbReference type="CDD" id="cd06562">
    <property type="entry name" value="GH20_HexA_HexB-like"/>
    <property type="match status" value="1"/>
</dbReference>
<evidence type="ECO:0000256" key="7">
    <source>
        <dbReference type="PIRNR" id="PIRNR001093"/>
    </source>
</evidence>
<dbReference type="HOGENOM" id="CLU_007082_0_2_1"/>
<comment type="catalytic activity">
    <reaction evidence="1 7">
        <text>Hydrolysis of terminal non-reducing N-acetyl-D-hexosamine residues in N-acetyl-beta-D-hexosaminides.</text>
        <dbReference type="EC" id="3.2.1.52"/>
    </reaction>
</comment>
<dbReference type="InterPro" id="IPR029018">
    <property type="entry name" value="Hex-like_dom2"/>
</dbReference>
<dbReference type="Pfam" id="PF14845">
    <property type="entry name" value="Glycohydro_20b2"/>
    <property type="match status" value="1"/>
</dbReference>
<dbReference type="InterPro" id="IPR025705">
    <property type="entry name" value="Beta_hexosaminidase_sua/sub"/>
</dbReference>
<evidence type="ECO:0000313" key="12">
    <source>
        <dbReference type="Proteomes" id="UP000054248"/>
    </source>
</evidence>
<protein>
    <recommendedName>
        <fullName evidence="7">Beta-hexosaminidase</fullName>
        <ecNumber evidence="7">3.2.1.52</ecNumber>
    </recommendedName>
</protein>
<dbReference type="PANTHER" id="PTHR22600">
    <property type="entry name" value="BETA-HEXOSAMINIDASE"/>
    <property type="match status" value="1"/>
</dbReference>
<evidence type="ECO:0000256" key="6">
    <source>
        <dbReference type="ARBA" id="ARBA00023295"/>
    </source>
</evidence>
<dbReference type="GO" id="GO:0005975">
    <property type="term" value="P:carbohydrate metabolic process"/>
    <property type="evidence" value="ECO:0007669"/>
    <property type="project" value="InterPro"/>
</dbReference>
<dbReference type="GO" id="GO:0004563">
    <property type="term" value="F:beta-N-acetylhexosaminidase activity"/>
    <property type="evidence" value="ECO:0007669"/>
    <property type="project" value="UniProtKB-EC"/>
</dbReference>
<evidence type="ECO:0000256" key="8">
    <source>
        <dbReference type="PIRSR" id="PIRSR001093-1"/>
    </source>
</evidence>
<feature type="domain" description="Beta-hexosaminidase eukaryotic type N-terminal" evidence="10">
    <location>
        <begin position="28"/>
        <end position="165"/>
    </location>
</feature>
<evidence type="ECO:0000256" key="1">
    <source>
        <dbReference type="ARBA" id="ARBA00001231"/>
    </source>
</evidence>
<evidence type="ECO:0000256" key="4">
    <source>
        <dbReference type="ARBA" id="ARBA00022801"/>
    </source>
</evidence>
<dbReference type="InterPro" id="IPR029019">
    <property type="entry name" value="HEX_eukaryotic_N"/>
</dbReference>
<dbReference type="PIRSF" id="PIRSF001093">
    <property type="entry name" value="B-hxosamndse_ab_euk"/>
    <property type="match status" value="1"/>
</dbReference>
<evidence type="ECO:0000259" key="10">
    <source>
        <dbReference type="Pfam" id="PF14845"/>
    </source>
</evidence>
<dbReference type="Pfam" id="PF00728">
    <property type="entry name" value="Glyco_hydro_20"/>
    <property type="match status" value="1"/>
</dbReference>
<dbReference type="Proteomes" id="UP000054248">
    <property type="component" value="Unassembled WGS sequence"/>
</dbReference>
<keyword evidence="6 7" id="KW-0326">Glycosidase</keyword>
<accession>A0A0C3QA16</accession>